<dbReference type="Proteomes" id="UP000092154">
    <property type="component" value="Unassembled WGS sequence"/>
</dbReference>
<evidence type="ECO:0000313" key="2">
    <source>
        <dbReference type="Proteomes" id="UP000092154"/>
    </source>
</evidence>
<dbReference type="EMBL" id="KV448617">
    <property type="protein sequence ID" value="OAX34397.1"/>
    <property type="molecule type" value="Genomic_DNA"/>
</dbReference>
<dbReference type="AlphaFoldDB" id="A0A1B7MP85"/>
<proteinExistence type="predicted"/>
<gene>
    <name evidence="1" type="ORF">K503DRAFT_774594</name>
</gene>
<reference evidence="1 2" key="1">
    <citation type="submission" date="2016-06" db="EMBL/GenBank/DDBJ databases">
        <title>Comparative genomics of the ectomycorrhizal sister species Rhizopogon vinicolor and Rhizopogon vesiculosus (Basidiomycota: Boletales) reveals a divergence of the mating type B locus.</title>
        <authorList>
            <consortium name="DOE Joint Genome Institute"/>
            <person name="Mujic A.B."/>
            <person name="Kuo A."/>
            <person name="Tritt A."/>
            <person name="Lipzen A."/>
            <person name="Chen C."/>
            <person name="Johnson J."/>
            <person name="Sharma A."/>
            <person name="Barry K."/>
            <person name="Grigoriev I.V."/>
            <person name="Spatafora J.W."/>
        </authorList>
    </citation>
    <scope>NUCLEOTIDE SEQUENCE [LARGE SCALE GENOMIC DNA]</scope>
    <source>
        <strain evidence="1 2">AM-OR11-026</strain>
    </source>
</reference>
<name>A0A1B7MP85_9AGAM</name>
<evidence type="ECO:0000313" key="1">
    <source>
        <dbReference type="EMBL" id="OAX34397.1"/>
    </source>
</evidence>
<dbReference type="InParanoid" id="A0A1B7MP85"/>
<sequence>MHRILSKFPNYNPLRPELRDQSINGLAATIRCSLHDVTGLGLDMDMDRAKTLHESPTARRKETLILTIDCLAHRSPMLSSFPNLFDALTHPNLRVLQAHYKVAARGVESLVDTVNLFHGMPKMTDEQRAEYIALIPTL</sequence>
<accession>A0A1B7MP85</accession>
<keyword evidence="2" id="KW-1185">Reference proteome</keyword>
<protein>
    <submittedName>
        <fullName evidence="1">Uncharacterized protein</fullName>
    </submittedName>
</protein>
<organism evidence="1 2">
    <name type="scientific">Rhizopogon vinicolor AM-OR11-026</name>
    <dbReference type="NCBI Taxonomy" id="1314800"/>
    <lineage>
        <taxon>Eukaryota</taxon>
        <taxon>Fungi</taxon>
        <taxon>Dikarya</taxon>
        <taxon>Basidiomycota</taxon>
        <taxon>Agaricomycotina</taxon>
        <taxon>Agaricomycetes</taxon>
        <taxon>Agaricomycetidae</taxon>
        <taxon>Boletales</taxon>
        <taxon>Suillineae</taxon>
        <taxon>Rhizopogonaceae</taxon>
        <taxon>Rhizopogon</taxon>
    </lineage>
</organism>